<feature type="domain" description="Peptidase M20 dimerisation" evidence="4">
    <location>
        <begin position="181"/>
        <end position="272"/>
    </location>
</feature>
<proteinExistence type="predicted"/>
<dbReference type="Pfam" id="PF07687">
    <property type="entry name" value="M20_dimer"/>
    <property type="match status" value="1"/>
</dbReference>
<dbReference type="PIRSF" id="PIRSF037238">
    <property type="entry name" value="Carboxypeptidase_G2"/>
    <property type="match status" value="1"/>
</dbReference>
<dbReference type="CDD" id="cd03885">
    <property type="entry name" value="M20_CPDG2"/>
    <property type="match status" value="1"/>
</dbReference>
<comment type="caution">
    <text evidence="5">The sequence shown here is derived from an EMBL/GenBank/DDBJ whole genome shotgun (WGS) entry which is preliminary data.</text>
</comment>
<dbReference type="Gene3D" id="3.30.70.360">
    <property type="match status" value="1"/>
</dbReference>
<evidence type="ECO:0000313" key="6">
    <source>
        <dbReference type="Proteomes" id="UP000628775"/>
    </source>
</evidence>
<dbReference type="PANTHER" id="PTHR43808:SF9">
    <property type="entry name" value="BLL0789 PROTEIN"/>
    <property type="match status" value="1"/>
</dbReference>
<organism evidence="5 6">
    <name type="scientific">Pullulanibacillus camelliae</name>
    <dbReference type="NCBI Taxonomy" id="1707096"/>
    <lineage>
        <taxon>Bacteria</taxon>
        <taxon>Bacillati</taxon>
        <taxon>Bacillota</taxon>
        <taxon>Bacilli</taxon>
        <taxon>Bacillales</taxon>
        <taxon>Sporolactobacillaceae</taxon>
        <taxon>Pullulanibacillus</taxon>
    </lineage>
</organism>
<evidence type="ECO:0000256" key="2">
    <source>
        <dbReference type="ARBA" id="ARBA00022801"/>
    </source>
</evidence>
<evidence type="ECO:0000313" key="5">
    <source>
        <dbReference type="EMBL" id="GGE45092.1"/>
    </source>
</evidence>
<dbReference type="PANTHER" id="PTHR43808">
    <property type="entry name" value="ACETYLORNITHINE DEACETYLASE"/>
    <property type="match status" value="1"/>
</dbReference>
<dbReference type="Pfam" id="PF01546">
    <property type="entry name" value="Peptidase_M20"/>
    <property type="match status" value="1"/>
</dbReference>
<dbReference type="InterPro" id="IPR002933">
    <property type="entry name" value="Peptidase_M20"/>
</dbReference>
<dbReference type="GO" id="GO:0016787">
    <property type="term" value="F:hydrolase activity"/>
    <property type="evidence" value="ECO:0007669"/>
    <property type="project" value="UniProtKB-KW"/>
</dbReference>
<keyword evidence="2" id="KW-0378">Hydrolase</keyword>
<dbReference type="Gene3D" id="3.40.630.10">
    <property type="entry name" value="Zn peptidases"/>
    <property type="match status" value="1"/>
</dbReference>
<keyword evidence="1" id="KW-0479">Metal-binding</keyword>
<dbReference type="RefSeq" id="WP_188694411.1">
    <property type="nucleotide sequence ID" value="NZ_BMIR01000011.1"/>
</dbReference>
<dbReference type="InterPro" id="IPR050072">
    <property type="entry name" value="Peptidase_M20A"/>
</dbReference>
<accession>A0A8J2YIK4</accession>
<dbReference type="InterPro" id="IPR011650">
    <property type="entry name" value="Peptidase_M20_dimer"/>
</dbReference>
<dbReference type="SUPFAM" id="SSF53187">
    <property type="entry name" value="Zn-dependent exopeptidases"/>
    <property type="match status" value="1"/>
</dbReference>
<feature type="active site" description="Proton acceptor" evidence="3">
    <location>
        <position position="145"/>
    </location>
</feature>
<name>A0A8J2YIK4_9BACL</name>
<dbReference type="AlphaFoldDB" id="A0A8J2YIK4"/>
<feature type="active site" evidence="3">
    <location>
        <position position="84"/>
    </location>
</feature>
<dbReference type="GO" id="GO:0046872">
    <property type="term" value="F:metal ion binding"/>
    <property type="evidence" value="ECO:0007669"/>
    <property type="project" value="UniProtKB-KW"/>
</dbReference>
<sequence>MDTLYTFLKEREDQLLQTLKALVELESPSREKRLTDKTGKFIADTFRELTGGSTSVIPNQTYGNHIKGEWGSGEEQILVLAHFDTVWPKGELERMPFRIEAGKAYGPGIFDMKGGLVQGIYALHALTQLQRSVKSRVVFLFNSDEELGSPTSRQLIEDEAKKSKFVLVLEPAMSEKGALKTARKGVGMFNLEVTGKPTHSGIDPEKGKSAIQEMAEQISYLHGLTNYDKGTTINVGRVKGGTTRNVVAAHADAEIDLRVTTLQEYRRVSPLIESIKPHMKGTSLSITGGMNRPPLERTDQVVHMFKKAQTIAKEKLNYQLIEKATGGGSDGNFTAPFTPTLDGLGAVGDGAHAKHEHLIISEMPIRSALVALLIEELSQ</sequence>
<dbReference type="EMBL" id="BMIR01000011">
    <property type="protein sequence ID" value="GGE45092.1"/>
    <property type="molecule type" value="Genomic_DNA"/>
</dbReference>
<gene>
    <name evidence="5" type="ORF">GCM10011391_24920</name>
</gene>
<keyword evidence="6" id="KW-1185">Reference proteome</keyword>
<dbReference type="Proteomes" id="UP000628775">
    <property type="component" value="Unassembled WGS sequence"/>
</dbReference>
<protein>
    <submittedName>
        <fullName evidence="5">Peptidase M20</fullName>
    </submittedName>
</protein>
<dbReference type="InterPro" id="IPR036264">
    <property type="entry name" value="Bact_exopeptidase_dim_dom"/>
</dbReference>
<reference evidence="5" key="1">
    <citation type="journal article" date="2014" name="Int. J. Syst. Evol. Microbiol.">
        <title>Complete genome sequence of Corynebacterium casei LMG S-19264T (=DSM 44701T), isolated from a smear-ripened cheese.</title>
        <authorList>
            <consortium name="US DOE Joint Genome Institute (JGI-PGF)"/>
            <person name="Walter F."/>
            <person name="Albersmeier A."/>
            <person name="Kalinowski J."/>
            <person name="Ruckert C."/>
        </authorList>
    </citation>
    <scope>NUCLEOTIDE SEQUENCE</scope>
    <source>
        <strain evidence="5">CGMCC 1.15371</strain>
    </source>
</reference>
<dbReference type="SUPFAM" id="SSF55031">
    <property type="entry name" value="Bacterial exopeptidase dimerisation domain"/>
    <property type="match status" value="1"/>
</dbReference>
<evidence type="ECO:0000256" key="1">
    <source>
        <dbReference type="ARBA" id="ARBA00022723"/>
    </source>
</evidence>
<reference evidence="5" key="2">
    <citation type="submission" date="2020-09" db="EMBL/GenBank/DDBJ databases">
        <authorList>
            <person name="Sun Q."/>
            <person name="Zhou Y."/>
        </authorList>
    </citation>
    <scope>NUCLEOTIDE SEQUENCE</scope>
    <source>
        <strain evidence="5">CGMCC 1.15371</strain>
    </source>
</reference>
<evidence type="ECO:0000256" key="3">
    <source>
        <dbReference type="PIRSR" id="PIRSR037238-1"/>
    </source>
</evidence>
<evidence type="ECO:0000259" key="4">
    <source>
        <dbReference type="Pfam" id="PF07687"/>
    </source>
</evidence>
<dbReference type="InterPro" id="IPR017150">
    <property type="entry name" value="Pept_M20_glutamate_carboxypep"/>
</dbReference>